<protein>
    <submittedName>
        <fullName evidence="6">NAD/NADP-dependent betaine aldehyde dehydrogenase 2</fullName>
    </submittedName>
</protein>
<feature type="active site" evidence="3">
    <location>
        <position position="180"/>
    </location>
</feature>
<dbReference type="PROSITE" id="PS00687">
    <property type="entry name" value="ALDEHYDE_DEHYDR_GLU"/>
    <property type="match status" value="1"/>
</dbReference>
<dbReference type="InterPro" id="IPR016161">
    <property type="entry name" value="Ald_DH/histidinol_DH"/>
</dbReference>
<dbReference type="SUPFAM" id="SSF53720">
    <property type="entry name" value="ALDH-like"/>
    <property type="match status" value="1"/>
</dbReference>
<dbReference type="Proteomes" id="UP000658656">
    <property type="component" value="Unassembled WGS sequence"/>
</dbReference>
<name>A0A8H9J084_9PSEU</name>
<organism evidence="6 7">
    <name type="scientific">Amycolatopsis bartoniae</name>
    <dbReference type="NCBI Taxonomy" id="941986"/>
    <lineage>
        <taxon>Bacteria</taxon>
        <taxon>Bacillati</taxon>
        <taxon>Actinomycetota</taxon>
        <taxon>Actinomycetes</taxon>
        <taxon>Pseudonocardiales</taxon>
        <taxon>Pseudonocardiaceae</taxon>
        <taxon>Amycolatopsis</taxon>
    </lineage>
</organism>
<dbReference type="FunFam" id="3.40.309.10:FF:000012">
    <property type="entry name" value="Betaine aldehyde dehydrogenase"/>
    <property type="match status" value="1"/>
</dbReference>
<dbReference type="GO" id="GO:0016620">
    <property type="term" value="F:oxidoreductase activity, acting on the aldehyde or oxo group of donors, NAD or NADP as acceptor"/>
    <property type="evidence" value="ECO:0007669"/>
    <property type="project" value="InterPro"/>
</dbReference>
<dbReference type="AlphaFoldDB" id="A0A8H9J084"/>
<gene>
    <name evidence="6" type="primary">betB2</name>
    <name evidence="6" type="ORF">GCM10017566_58510</name>
</gene>
<sequence>MLARTARLLAGSADELAAQVTRETGKTLAAARAEVRSAVRILETTARAVPTTAGSVVTEHSRQVWGFELTEPAGVAAVIGTWNMPVQIAVLKISAALAAGCAVVYKPSPLAAATAGVLVDAFARAGLPAGTCVLLHGGAETARLLAAHGGVAVLSATGSELTGQELMRSASVGVKRCVLELGGKSANIVFADADLDRAIEGVVAGFVRNQGAVCTAGSRVLIQHAVYQRFLERLTAAVAAVRVGDPFTAVDVGAIRSQEHCDRITESVEKAVATGATVRTGGGRVPVPGRSGAYFQPALVTEVDQSDALWRDELFGPVAVCAPFRDEQEAISLANDSRFGLAAGIWARDLTRLERVWRELDVGTVYVNSYHRTDSIPLAAGGRKMSGHGVEHGAAGIREFLASKSVHIYR</sequence>
<evidence type="ECO:0000256" key="3">
    <source>
        <dbReference type="PROSITE-ProRule" id="PRU10007"/>
    </source>
</evidence>
<evidence type="ECO:0000313" key="6">
    <source>
        <dbReference type="EMBL" id="GHF76681.1"/>
    </source>
</evidence>
<dbReference type="InterPro" id="IPR016162">
    <property type="entry name" value="Ald_DH_N"/>
</dbReference>
<dbReference type="PANTHER" id="PTHR11699">
    <property type="entry name" value="ALDEHYDE DEHYDROGENASE-RELATED"/>
    <property type="match status" value="1"/>
</dbReference>
<reference evidence="6" key="2">
    <citation type="submission" date="2020-09" db="EMBL/GenBank/DDBJ databases">
        <authorList>
            <person name="Sun Q."/>
            <person name="Zhou Y."/>
        </authorList>
    </citation>
    <scope>NUCLEOTIDE SEQUENCE</scope>
    <source>
        <strain evidence="6">CGMCC 4.7679</strain>
    </source>
</reference>
<dbReference type="Pfam" id="PF00171">
    <property type="entry name" value="Aldedh"/>
    <property type="match status" value="1"/>
</dbReference>
<feature type="domain" description="Aldehyde dehydrogenase" evidence="5">
    <location>
        <begin position="2"/>
        <end position="406"/>
    </location>
</feature>
<evidence type="ECO:0000256" key="1">
    <source>
        <dbReference type="ARBA" id="ARBA00009986"/>
    </source>
</evidence>
<evidence type="ECO:0000256" key="4">
    <source>
        <dbReference type="RuleBase" id="RU003345"/>
    </source>
</evidence>
<keyword evidence="2 4" id="KW-0560">Oxidoreductase</keyword>
<dbReference type="InterPro" id="IPR029510">
    <property type="entry name" value="Ald_DH_CS_GLU"/>
</dbReference>
<evidence type="ECO:0000313" key="7">
    <source>
        <dbReference type="Proteomes" id="UP000658656"/>
    </source>
</evidence>
<dbReference type="InterPro" id="IPR015590">
    <property type="entry name" value="Aldehyde_DH_dom"/>
</dbReference>
<evidence type="ECO:0000259" key="5">
    <source>
        <dbReference type="Pfam" id="PF00171"/>
    </source>
</evidence>
<dbReference type="InterPro" id="IPR016163">
    <property type="entry name" value="Ald_DH_C"/>
</dbReference>
<dbReference type="EMBL" id="BNAV01000011">
    <property type="protein sequence ID" value="GHF76681.1"/>
    <property type="molecule type" value="Genomic_DNA"/>
</dbReference>
<dbReference type="Gene3D" id="3.40.605.10">
    <property type="entry name" value="Aldehyde Dehydrogenase, Chain A, domain 1"/>
    <property type="match status" value="1"/>
</dbReference>
<accession>A0A8H9J084</accession>
<dbReference type="CDD" id="cd07078">
    <property type="entry name" value="ALDH"/>
    <property type="match status" value="1"/>
</dbReference>
<dbReference type="Gene3D" id="3.40.309.10">
    <property type="entry name" value="Aldehyde Dehydrogenase, Chain A, domain 2"/>
    <property type="match status" value="1"/>
</dbReference>
<comment type="caution">
    <text evidence="6">The sequence shown here is derived from an EMBL/GenBank/DDBJ whole genome shotgun (WGS) entry which is preliminary data.</text>
</comment>
<reference evidence="6" key="1">
    <citation type="journal article" date="2014" name="Int. J. Syst. Evol. Microbiol.">
        <title>Complete genome sequence of Corynebacterium casei LMG S-19264T (=DSM 44701T), isolated from a smear-ripened cheese.</title>
        <authorList>
            <consortium name="US DOE Joint Genome Institute (JGI-PGF)"/>
            <person name="Walter F."/>
            <person name="Albersmeier A."/>
            <person name="Kalinowski J."/>
            <person name="Ruckert C."/>
        </authorList>
    </citation>
    <scope>NUCLEOTIDE SEQUENCE</scope>
    <source>
        <strain evidence="6">CGMCC 4.7679</strain>
    </source>
</reference>
<keyword evidence="7" id="KW-1185">Reference proteome</keyword>
<proteinExistence type="inferred from homology"/>
<comment type="similarity">
    <text evidence="1 4">Belongs to the aldehyde dehydrogenase family.</text>
</comment>
<evidence type="ECO:0000256" key="2">
    <source>
        <dbReference type="ARBA" id="ARBA00023002"/>
    </source>
</evidence>